<feature type="domain" description="HTH tetR-type" evidence="3">
    <location>
        <begin position="10"/>
        <end position="70"/>
    </location>
</feature>
<protein>
    <submittedName>
        <fullName evidence="4">TetR family transcriptional regulator</fullName>
    </submittedName>
</protein>
<sequence length="192" mass="21273">MARTSGSSSQKTGPLVRAAALRLFAQHGFAAVSMRQIAAEVGVQAGALYRYTPDKQSLLFELMQFHMEELLATWEEVDAGAAPLARLDSFVRFHILHHLDRADAVFISYMELRNLTPENFAQIEAMRAEYEQVLENILVACGGEGLGDPKLTTLAVLAMLTGVNTWYREGGRLDRETVVQSYVAMVRRVVGV</sequence>
<dbReference type="InterPro" id="IPR009057">
    <property type="entry name" value="Homeodomain-like_sf"/>
</dbReference>
<dbReference type="InterPro" id="IPR041490">
    <property type="entry name" value="KstR2_TetR_C"/>
</dbReference>
<dbReference type="PANTHER" id="PTHR30055:SF237">
    <property type="entry name" value="TRANSCRIPTIONAL REPRESSOR MCE3R"/>
    <property type="match status" value="1"/>
</dbReference>
<gene>
    <name evidence="4" type="ORF">GCM10011498_12640</name>
</gene>
<evidence type="ECO:0000259" key="3">
    <source>
        <dbReference type="PROSITE" id="PS50977"/>
    </source>
</evidence>
<dbReference type="PRINTS" id="PR00455">
    <property type="entry name" value="HTHTETR"/>
</dbReference>
<evidence type="ECO:0000256" key="1">
    <source>
        <dbReference type="ARBA" id="ARBA00023125"/>
    </source>
</evidence>
<organism evidence="4 5">
    <name type="scientific">Neptunicoccus cionae</name>
    <dbReference type="NCBI Taxonomy" id="2035344"/>
    <lineage>
        <taxon>Bacteria</taxon>
        <taxon>Pseudomonadati</taxon>
        <taxon>Pseudomonadota</taxon>
        <taxon>Alphaproteobacteria</taxon>
        <taxon>Rhodobacterales</taxon>
        <taxon>Paracoccaceae</taxon>
        <taxon>Neptunicoccus</taxon>
    </lineage>
</organism>
<dbReference type="EMBL" id="BMKA01000002">
    <property type="protein sequence ID" value="GGA14021.1"/>
    <property type="molecule type" value="Genomic_DNA"/>
</dbReference>
<dbReference type="RefSeq" id="WP_188672206.1">
    <property type="nucleotide sequence ID" value="NZ_BMKA01000002.1"/>
</dbReference>
<dbReference type="Gene3D" id="1.10.357.10">
    <property type="entry name" value="Tetracycline Repressor, domain 2"/>
    <property type="match status" value="1"/>
</dbReference>
<reference evidence="4" key="1">
    <citation type="journal article" date="2014" name="Int. J. Syst. Evol. Microbiol.">
        <title>Complete genome sequence of Corynebacterium casei LMG S-19264T (=DSM 44701T), isolated from a smear-ripened cheese.</title>
        <authorList>
            <consortium name="US DOE Joint Genome Institute (JGI-PGF)"/>
            <person name="Walter F."/>
            <person name="Albersmeier A."/>
            <person name="Kalinowski J."/>
            <person name="Ruckert C."/>
        </authorList>
    </citation>
    <scope>NUCLEOTIDE SEQUENCE</scope>
    <source>
        <strain evidence="4">CGMCC 1.15880</strain>
    </source>
</reference>
<dbReference type="InterPro" id="IPR001647">
    <property type="entry name" value="HTH_TetR"/>
</dbReference>
<dbReference type="GO" id="GO:0000976">
    <property type="term" value="F:transcription cis-regulatory region binding"/>
    <property type="evidence" value="ECO:0007669"/>
    <property type="project" value="TreeGrafter"/>
</dbReference>
<dbReference type="Pfam" id="PF00440">
    <property type="entry name" value="TetR_N"/>
    <property type="match status" value="1"/>
</dbReference>
<dbReference type="GO" id="GO:0003700">
    <property type="term" value="F:DNA-binding transcription factor activity"/>
    <property type="evidence" value="ECO:0007669"/>
    <property type="project" value="TreeGrafter"/>
</dbReference>
<comment type="caution">
    <text evidence="4">The sequence shown here is derived from an EMBL/GenBank/DDBJ whole genome shotgun (WGS) entry which is preliminary data.</text>
</comment>
<dbReference type="PROSITE" id="PS50977">
    <property type="entry name" value="HTH_TETR_2"/>
    <property type="match status" value="1"/>
</dbReference>
<dbReference type="PANTHER" id="PTHR30055">
    <property type="entry name" value="HTH-TYPE TRANSCRIPTIONAL REGULATOR RUTR"/>
    <property type="match status" value="1"/>
</dbReference>
<dbReference type="SUPFAM" id="SSF46689">
    <property type="entry name" value="Homeodomain-like"/>
    <property type="match status" value="1"/>
</dbReference>
<keyword evidence="5" id="KW-1185">Reference proteome</keyword>
<dbReference type="Proteomes" id="UP000628017">
    <property type="component" value="Unassembled WGS sequence"/>
</dbReference>
<dbReference type="AlphaFoldDB" id="A0A916QVF3"/>
<evidence type="ECO:0000313" key="4">
    <source>
        <dbReference type="EMBL" id="GGA14021.1"/>
    </source>
</evidence>
<feature type="DNA-binding region" description="H-T-H motif" evidence="2">
    <location>
        <begin position="33"/>
        <end position="52"/>
    </location>
</feature>
<evidence type="ECO:0000313" key="5">
    <source>
        <dbReference type="Proteomes" id="UP000628017"/>
    </source>
</evidence>
<dbReference type="InterPro" id="IPR050109">
    <property type="entry name" value="HTH-type_TetR-like_transc_reg"/>
</dbReference>
<evidence type="ECO:0000256" key="2">
    <source>
        <dbReference type="PROSITE-ProRule" id="PRU00335"/>
    </source>
</evidence>
<dbReference type="InterPro" id="IPR036271">
    <property type="entry name" value="Tet_transcr_reg_TetR-rel_C_sf"/>
</dbReference>
<name>A0A916QVF3_9RHOB</name>
<proteinExistence type="predicted"/>
<reference evidence="4" key="2">
    <citation type="submission" date="2020-09" db="EMBL/GenBank/DDBJ databases">
        <authorList>
            <person name="Sun Q."/>
            <person name="Zhou Y."/>
        </authorList>
    </citation>
    <scope>NUCLEOTIDE SEQUENCE</scope>
    <source>
        <strain evidence="4">CGMCC 1.15880</strain>
    </source>
</reference>
<dbReference type="Pfam" id="PF17932">
    <property type="entry name" value="TetR_C_24"/>
    <property type="match status" value="1"/>
</dbReference>
<accession>A0A916QVF3</accession>
<dbReference type="SUPFAM" id="SSF48498">
    <property type="entry name" value="Tetracyclin repressor-like, C-terminal domain"/>
    <property type="match status" value="1"/>
</dbReference>
<keyword evidence="1 2" id="KW-0238">DNA-binding</keyword>